<evidence type="ECO:0000313" key="2">
    <source>
        <dbReference type="Proteomes" id="UP000257109"/>
    </source>
</evidence>
<comment type="caution">
    <text evidence="1">The sequence shown here is derived from an EMBL/GenBank/DDBJ whole genome shotgun (WGS) entry which is preliminary data.</text>
</comment>
<organism evidence="1 2">
    <name type="scientific">Mucuna pruriens</name>
    <name type="common">Velvet bean</name>
    <name type="synonym">Dolichos pruriens</name>
    <dbReference type="NCBI Taxonomy" id="157652"/>
    <lineage>
        <taxon>Eukaryota</taxon>
        <taxon>Viridiplantae</taxon>
        <taxon>Streptophyta</taxon>
        <taxon>Embryophyta</taxon>
        <taxon>Tracheophyta</taxon>
        <taxon>Spermatophyta</taxon>
        <taxon>Magnoliopsida</taxon>
        <taxon>eudicotyledons</taxon>
        <taxon>Gunneridae</taxon>
        <taxon>Pentapetalae</taxon>
        <taxon>rosids</taxon>
        <taxon>fabids</taxon>
        <taxon>Fabales</taxon>
        <taxon>Fabaceae</taxon>
        <taxon>Papilionoideae</taxon>
        <taxon>50 kb inversion clade</taxon>
        <taxon>NPAAA clade</taxon>
        <taxon>indigoferoid/millettioid clade</taxon>
        <taxon>Phaseoleae</taxon>
        <taxon>Mucuna</taxon>
    </lineage>
</organism>
<proteinExistence type="predicted"/>
<name>A0A371G612_MUCPR</name>
<dbReference type="Proteomes" id="UP000257109">
    <property type="component" value="Unassembled WGS sequence"/>
</dbReference>
<reference evidence="1" key="1">
    <citation type="submission" date="2018-05" db="EMBL/GenBank/DDBJ databases">
        <title>Draft genome of Mucuna pruriens seed.</title>
        <authorList>
            <person name="Nnadi N.E."/>
            <person name="Vos R."/>
            <person name="Hasami M.H."/>
            <person name="Devisetty U.K."/>
            <person name="Aguiy J.C."/>
        </authorList>
    </citation>
    <scope>NUCLEOTIDE SEQUENCE [LARGE SCALE GENOMIC DNA]</scope>
    <source>
        <strain evidence="1">JCA_2017</strain>
    </source>
</reference>
<evidence type="ECO:0000313" key="1">
    <source>
        <dbReference type="EMBL" id="RDX86009.1"/>
    </source>
</evidence>
<dbReference type="EMBL" id="QJKJ01006643">
    <property type="protein sequence ID" value="RDX86009.1"/>
    <property type="molecule type" value="Genomic_DNA"/>
</dbReference>
<protein>
    <submittedName>
        <fullName evidence="1">Uncharacterized protein</fullName>
    </submittedName>
</protein>
<sequence length="77" mass="8973">IVIDFAIRKNESLSIIKINSPHHDKVRDLMHAIDEKFTTFDKFLTSILIMQFSFTKLTRIRGVRDHIAHKGYSCSNI</sequence>
<accession>A0A371G612</accession>
<feature type="non-terminal residue" evidence="1">
    <location>
        <position position="1"/>
    </location>
</feature>
<dbReference type="OrthoDB" id="1929566at2759"/>
<keyword evidence="2" id="KW-1185">Reference proteome</keyword>
<dbReference type="AlphaFoldDB" id="A0A371G612"/>
<gene>
    <name evidence="1" type="ORF">CR513_32718</name>
</gene>